<proteinExistence type="predicted"/>
<sequence length="234" mass="23931">MNFGKPKSTQQPDQAKSARVIPRSYAFALEPRMLFDGAAMATADATLAESAPTSTATDTGNSHVQALLDATALHTSQATEPVDAAPRTEILFIENNVADYQTLVDGAKPGIEIHVLDADQNGLAQMAQVLEGRSGIDAIHIASHGTEGGLLLGSLTLTSQNLSEHTAELTAIGNALNQNADILLYGCDIGAGSDGQAFIRAIADVTKADVAASNDPTGAASLGGIGPLKAATAI</sequence>
<dbReference type="RefSeq" id="WP_192374405.1">
    <property type="nucleotide sequence ID" value="NZ_CAJHIV010000001.1"/>
</dbReference>
<gene>
    <name evidence="2" type="ORF">IE877_08935</name>
</gene>
<organism evidence="2 3">
    <name type="scientific">Methylomonas albis</name>
    <dbReference type="NCBI Taxonomy" id="1854563"/>
    <lineage>
        <taxon>Bacteria</taxon>
        <taxon>Pseudomonadati</taxon>
        <taxon>Pseudomonadota</taxon>
        <taxon>Gammaproteobacteria</taxon>
        <taxon>Methylococcales</taxon>
        <taxon>Methylococcaceae</taxon>
        <taxon>Methylomonas</taxon>
    </lineage>
</organism>
<dbReference type="Proteomes" id="UP000652176">
    <property type="component" value="Unassembled WGS sequence"/>
</dbReference>
<keyword evidence="3" id="KW-1185">Reference proteome</keyword>
<protein>
    <submittedName>
        <fullName evidence="2">DUF4347 domain-containing protein</fullName>
    </submittedName>
</protein>
<dbReference type="Pfam" id="PF14252">
    <property type="entry name" value="DUF4347"/>
    <property type="match status" value="1"/>
</dbReference>
<name>A0ABR9CYP7_9GAMM</name>
<feature type="domain" description="DUF4347" evidence="1">
    <location>
        <begin position="90"/>
        <end position="229"/>
    </location>
</feature>
<evidence type="ECO:0000313" key="3">
    <source>
        <dbReference type="Proteomes" id="UP000652176"/>
    </source>
</evidence>
<dbReference type="EMBL" id="JACXSS010000001">
    <property type="protein sequence ID" value="MBD9356011.1"/>
    <property type="molecule type" value="Genomic_DNA"/>
</dbReference>
<evidence type="ECO:0000259" key="1">
    <source>
        <dbReference type="Pfam" id="PF14252"/>
    </source>
</evidence>
<accession>A0ABR9CYP7</accession>
<dbReference type="InterPro" id="IPR025592">
    <property type="entry name" value="DUF4347"/>
</dbReference>
<reference evidence="2 3" key="1">
    <citation type="submission" date="2020-09" db="EMBL/GenBank/DDBJ databases">
        <title>Methylomonas albis sp. nov. and Methylomonas fluvii sp. nov.: Two cold-adapted methanotrophs from the River Elbe and an amended description of Methylovulum psychrotolerans strain Eb1.</title>
        <authorList>
            <person name="Bussmann I.K."/>
            <person name="Klings K.-W."/>
            <person name="Warnstedt J."/>
            <person name="Hoppert M."/>
            <person name="Saborowski A."/>
            <person name="Horn F."/>
            <person name="Liebner S."/>
        </authorList>
    </citation>
    <scope>NUCLEOTIDE SEQUENCE [LARGE SCALE GENOMIC DNA]</scope>
    <source>
        <strain evidence="2 3">EbA</strain>
    </source>
</reference>
<comment type="caution">
    <text evidence="2">The sequence shown here is derived from an EMBL/GenBank/DDBJ whole genome shotgun (WGS) entry which is preliminary data.</text>
</comment>
<evidence type="ECO:0000313" key="2">
    <source>
        <dbReference type="EMBL" id="MBD9356011.1"/>
    </source>
</evidence>